<keyword evidence="7" id="KW-1185">Reference proteome</keyword>
<gene>
    <name evidence="6" type="ORF">B0H66DRAFT_549375</name>
</gene>
<protein>
    <submittedName>
        <fullName evidence="6">Ubiquitin-related domain-containing protein</fullName>
    </submittedName>
</protein>
<reference evidence="6" key="2">
    <citation type="submission" date="2023-06" db="EMBL/GenBank/DDBJ databases">
        <authorList>
            <consortium name="Lawrence Berkeley National Laboratory"/>
            <person name="Haridas S."/>
            <person name="Hensen N."/>
            <person name="Bonometti L."/>
            <person name="Westerberg I."/>
            <person name="Brannstrom I.O."/>
            <person name="Guillou S."/>
            <person name="Cros-Aarteil S."/>
            <person name="Calhoun S."/>
            <person name="Kuo A."/>
            <person name="Mondo S."/>
            <person name="Pangilinan J."/>
            <person name="Riley R."/>
            <person name="Labutti K."/>
            <person name="Andreopoulos B."/>
            <person name="Lipzen A."/>
            <person name="Chen C."/>
            <person name="Yanf M."/>
            <person name="Daum C."/>
            <person name="Ng V."/>
            <person name="Clum A."/>
            <person name="Steindorff A."/>
            <person name="Ohm R."/>
            <person name="Martin F."/>
            <person name="Silar P."/>
            <person name="Natvig D."/>
            <person name="Lalanne C."/>
            <person name="Gautier V."/>
            <person name="Ament-Velasquez S.L."/>
            <person name="Kruys A."/>
            <person name="Hutchinson M.I."/>
            <person name="Powell A.J."/>
            <person name="Barry K."/>
            <person name="Miller A.N."/>
            <person name="Grigoriev I.V."/>
            <person name="Debuchy R."/>
            <person name="Gladieux P."/>
            <person name="Thoren M.H."/>
            <person name="Johannesson H."/>
        </authorList>
    </citation>
    <scope>NUCLEOTIDE SEQUENCE</scope>
    <source>
        <strain evidence="6">CBS 118394</strain>
    </source>
</reference>
<evidence type="ECO:0000256" key="1">
    <source>
        <dbReference type="ARBA" id="ARBA00004496"/>
    </source>
</evidence>
<dbReference type="GO" id="GO:0005634">
    <property type="term" value="C:nucleus"/>
    <property type="evidence" value="ECO:0007669"/>
    <property type="project" value="TreeGrafter"/>
</dbReference>
<sequence>MGQTDLEVLLEMGFARERAELAVKKTRGLQGALNWLEETQDKSLDELKASAASAAAAGDDEEEGGTSIPLLDESGNAKSIVCSECGKKFRNADLAQYHATKTGHESFEESTEEIAPLTEEEKKARLEELRQKMLEKKSRQAVEEKEEAKRNEKIRMKSTKETQELKEELARKEQIKEAAKKRQEKVEEAEAKKRIKARIEADKAERKRKAEEAQAAREGRAVPAQAAPVAPTPAASRPVANHTEARLRLQTPSGNIQKTYSAETTLFEVAEQLKVENGTEVTSFTMTFPRKVFEQGIDFSKTLKEAGLVPSAVLIVK</sequence>
<proteinExistence type="predicted"/>
<evidence type="ECO:0000256" key="2">
    <source>
        <dbReference type="ARBA" id="ARBA00022490"/>
    </source>
</evidence>
<feature type="compositionally biased region" description="Basic and acidic residues" evidence="4">
    <location>
        <begin position="202"/>
        <end position="220"/>
    </location>
</feature>
<evidence type="ECO:0000256" key="4">
    <source>
        <dbReference type="SAM" id="MobiDB-lite"/>
    </source>
</evidence>
<dbReference type="AlphaFoldDB" id="A0AAE0MB89"/>
<comment type="subcellular location">
    <subcellularLocation>
        <location evidence="1">Cytoplasm</location>
    </subcellularLocation>
</comment>
<dbReference type="Gene3D" id="3.10.20.90">
    <property type="entry name" value="Phosphatidylinositol 3-kinase Catalytic Subunit, Chain A, domain 1"/>
    <property type="match status" value="1"/>
</dbReference>
<dbReference type="InterPro" id="IPR009060">
    <property type="entry name" value="UBA-like_sf"/>
</dbReference>
<dbReference type="PANTHER" id="PTHR46340">
    <property type="entry name" value="UBX DOMAIN-CONTAINING PROTEIN 1"/>
    <property type="match status" value="1"/>
</dbReference>
<evidence type="ECO:0000259" key="5">
    <source>
        <dbReference type="PROSITE" id="PS50033"/>
    </source>
</evidence>
<accession>A0AAE0MB89</accession>
<dbReference type="PANTHER" id="PTHR46340:SF1">
    <property type="entry name" value="UBX DOMAIN-CONTAINING PROTEIN 1"/>
    <property type="match status" value="1"/>
</dbReference>
<dbReference type="Pfam" id="PF00789">
    <property type="entry name" value="UBX"/>
    <property type="match status" value="1"/>
</dbReference>
<dbReference type="GO" id="GO:0031397">
    <property type="term" value="P:negative regulation of protein ubiquitination"/>
    <property type="evidence" value="ECO:0007669"/>
    <property type="project" value="TreeGrafter"/>
</dbReference>
<organism evidence="6 7">
    <name type="scientific">Apodospora peruviana</name>
    <dbReference type="NCBI Taxonomy" id="516989"/>
    <lineage>
        <taxon>Eukaryota</taxon>
        <taxon>Fungi</taxon>
        <taxon>Dikarya</taxon>
        <taxon>Ascomycota</taxon>
        <taxon>Pezizomycotina</taxon>
        <taxon>Sordariomycetes</taxon>
        <taxon>Sordariomycetidae</taxon>
        <taxon>Sordariales</taxon>
        <taxon>Lasiosphaeriaceae</taxon>
        <taxon>Apodospora</taxon>
    </lineage>
</organism>
<feature type="region of interest" description="Disordered" evidence="4">
    <location>
        <begin position="47"/>
        <end position="72"/>
    </location>
</feature>
<feature type="region of interest" description="Disordered" evidence="4">
    <location>
        <begin position="202"/>
        <end position="241"/>
    </location>
</feature>
<dbReference type="Proteomes" id="UP001283341">
    <property type="component" value="Unassembled WGS sequence"/>
</dbReference>
<dbReference type="InterPro" id="IPR001012">
    <property type="entry name" value="UBX_dom"/>
</dbReference>
<dbReference type="PROSITE" id="PS50033">
    <property type="entry name" value="UBX"/>
    <property type="match status" value="1"/>
</dbReference>
<dbReference type="InterPro" id="IPR015940">
    <property type="entry name" value="UBA"/>
</dbReference>
<dbReference type="EMBL" id="JAUEDM010000002">
    <property type="protein sequence ID" value="KAK3325790.1"/>
    <property type="molecule type" value="Genomic_DNA"/>
</dbReference>
<name>A0AAE0MB89_9PEZI</name>
<dbReference type="SUPFAM" id="SSF54236">
    <property type="entry name" value="Ubiquitin-like"/>
    <property type="match status" value="1"/>
</dbReference>
<dbReference type="Gene3D" id="1.10.8.10">
    <property type="entry name" value="DNA helicase RuvA subunit, C-terminal domain"/>
    <property type="match status" value="1"/>
</dbReference>
<evidence type="ECO:0000256" key="3">
    <source>
        <dbReference type="ARBA" id="ARBA00023054"/>
    </source>
</evidence>
<feature type="region of interest" description="Disordered" evidence="4">
    <location>
        <begin position="134"/>
        <end position="190"/>
    </location>
</feature>
<dbReference type="InterPro" id="IPR013087">
    <property type="entry name" value="Znf_C2H2_type"/>
</dbReference>
<evidence type="ECO:0000313" key="7">
    <source>
        <dbReference type="Proteomes" id="UP001283341"/>
    </source>
</evidence>
<dbReference type="GO" id="GO:1903094">
    <property type="term" value="P:negative regulation of protein K48-linked deubiquitination"/>
    <property type="evidence" value="ECO:0007669"/>
    <property type="project" value="TreeGrafter"/>
</dbReference>
<comment type="caution">
    <text evidence="6">The sequence shown here is derived from an EMBL/GenBank/DDBJ whole genome shotgun (WGS) entry which is preliminary data.</text>
</comment>
<feature type="domain" description="UBX" evidence="5">
    <location>
        <begin position="238"/>
        <end position="316"/>
    </location>
</feature>
<dbReference type="GO" id="GO:0036435">
    <property type="term" value="F:K48-linked polyubiquitin modification-dependent protein binding"/>
    <property type="evidence" value="ECO:0007669"/>
    <property type="project" value="TreeGrafter"/>
</dbReference>
<keyword evidence="3" id="KW-0175">Coiled coil</keyword>
<dbReference type="GO" id="GO:0032435">
    <property type="term" value="P:negative regulation of proteasomal ubiquitin-dependent protein catabolic process"/>
    <property type="evidence" value="ECO:0007669"/>
    <property type="project" value="TreeGrafter"/>
</dbReference>
<dbReference type="Pfam" id="PF22562">
    <property type="entry name" value="UBA_7"/>
    <property type="match status" value="1"/>
</dbReference>
<evidence type="ECO:0000313" key="6">
    <source>
        <dbReference type="EMBL" id="KAK3325790.1"/>
    </source>
</evidence>
<dbReference type="SUPFAM" id="SSF46934">
    <property type="entry name" value="UBA-like"/>
    <property type="match status" value="1"/>
</dbReference>
<dbReference type="InterPro" id="IPR029071">
    <property type="entry name" value="Ubiquitin-like_domsf"/>
</dbReference>
<keyword evidence="2" id="KW-0963">Cytoplasm</keyword>
<feature type="compositionally biased region" description="Low complexity" evidence="4">
    <location>
        <begin position="221"/>
        <end position="240"/>
    </location>
</feature>
<dbReference type="GO" id="GO:0005737">
    <property type="term" value="C:cytoplasm"/>
    <property type="evidence" value="ECO:0007669"/>
    <property type="project" value="UniProtKB-SubCell"/>
</dbReference>
<dbReference type="PROSITE" id="PS00028">
    <property type="entry name" value="ZINC_FINGER_C2H2_1"/>
    <property type="match status" value="1"/>
</dbReference>
<reference evidence="6" key="1">
    <citation type="journal article" date="2023" name="Mol. Phylogenet. Evol.">
        <title>Genome-scale phylogeny and comparative genomics of the fungal order Sordariales.</title>
        <authorList>
            <person name="Hensen N."/>
            <person name="Bonometti L."/>
            <person name="Westerberg I."/>
            <person name="Brannstrom I.O."/>
            <person name="Guillou S."/>
            <person name="Cros-Aarteil S."/>
            <person name="Calhoun S."/>
            <person name="Haridas S."/>
            <person name="Kuo A."/>
            <person name="Mondo S."/>
            <person name="Pangilinan J."/>
            <person name="Riley R."/>
            <person name="LaButti K."/>
            <person name="Andreopoulos B."/>
            <person name="Lipzen A."/>
            <person name="Chen C."/>
            <person name="Yan M."/>
            <person name="Daum C."/>
            <person name="Ng V."/>
            <person name="Clum A."/>
            <person name="Steindorff A."/>
            <person name="Ohm R.A."/>
            <person name="Martin F."/>
            <person name="Silar P."/>
            <person name="Natvig D.O."/>
            <person name="Lalanne C."/>
            <person name="Gautier V."/>
            <person name="Ament-Velasquez S.L."/>
            <person name="Kruys A."/>
            <person name="Hutchinson M.I."/>
            <person name="Powell A.J."/>
            <person name="Barry K."/>
            <person name="Miller A.N."/>
            <person name="Grigoriev I.V."/>
            <person name="Debuchy R."/>
            <person name="Gladieux P."/>
            <person name="Hiltunen Thoren M."/>
            <person name="Johannesson H."/>
        </authorList>
    </citation>
    <scope>NUCLEOTIDE SEQUENCE</scope>
    <source>
        <strain evidence="6">CBS 118394</strain>
    </source>
</reference>